<evidence type="ECO:0000313" key="4">
    <source>
        <dbReference type="EMBL" id="EAW70182.1"/>
    </source>
</evidence>
<reference evidence="4" key="3">
    <citation type="submission" date="2005-07" db="EMBL/GenBank/DDBJ databases">
        <authorList>
            <person name="Mural R.J."/>
            <person name="Istrail S."/>
            <person name="Sutton G."/>
            <person name="Florea L."/>
            <person name="Halpern A.L."/>
            <person name="Mobarry C.M."/>
            <person name="Lippert R."/>
            <person name="Walenz B."/>
            <person name="Shatkay H."/>
            <person name="Dew I."/>
            <person name="Miller J.R."/>
            <person name="Flanigan M.J."/>
            <person name="Edwards N.J."/>
            <person name="Bolanos R."/>
            <person name="Fasulo D."/>
            <person name="Halldorsson B.V."/>
            <person name="Hannenhalli S."/>
            <person name="Turner R."/>
            <person name="Yooseph S."/>
            <person name="Lu F."/>
            <person name="Nusskern D.R."/>
            <person name="Shue B.C."/>
            <person name="Zheng X.H."/>
            <person name="Zhong F."/>
            <person name="Delcher A.L."/>
            <person name="Huson D.H."/>
            <person name="Kravitz S.A."/>
            <person name="Mouchard L."/>
            <person name="Reinert K."/>
            <person name="Remington K.A."/>
            <person name="Clark A.G."/>
            <person name="Waterman M.S."/>
            <person name="Eichler E.E."/>
            <person name="Adams M.D."/>
            <person name="Hunkapiller M.W."/>
            <person name="Myers E.W."/>
            <person name="Venter J.C."/>
        </authorList>
    </citation>
    <scope>NUCLEOTIDE SEQUENCE</scope>
</reference>
<organism evidence="1">
    <name type="scientific">Homo sapiens</name>
    <name type="common">Human</name>
    <dbReference type="NCBI Taxonomy" id="9606"/>
    <lineage>
        <taxon>Eukaryota</taxon>
        <taxon>Metazoa</taxon>
        <taxon>Chordata</taxon>
        <taxon>Craniata</taxon>
        <taxon>Vertebrata</taxon>
        <taxon>Euteleostomi</taxon>
        <taxon>Mammalia</taxon>
        <taxon>Eutheria</taxon>
        <taxon>Euarchontoglires</taxon>
        <taxon>Primates</taxon>
        <taxon>Haplorrhini</taxon>
        <taxon>Catarrhini</taxon>
        <taxon>Hominidae</taxon>
        <taxon>Homo</taxon>
    </lineage>
</organism>
<evidence type="ECO:0000313" key="3">
    <source>
        <dbReference type="EMBL" id="BAF84057.1"/>
    </source>
</evidence>
<dbReference type="EMBL" id="AK291368">
    <property type="protein sequence ID" value="BAF84057.1"/>
    <property type="molecule type" value="mRNA"/>
</dbReference>
<dbReference type="EMBL" id="AK290476">
    <property type="protein sequence ID" value="BAF83165.1"/>
    <property type="molecule type" value="mRNA"/>
</dbReference>
<reference evidence="1" key="2">
    <citation type="journal article" date="2004" name="Nat. Genet.">
        <title>Complete sequencing and characterization of 21,243 full-length human cDNAs.</title>
        <authorList>
            <person name="Ota T."/>
            <person name="Suzuki Y."/>
            <person name="Nishikawa T."/>
            <person name="Otsuki T."/>
            <person name="Sugiyama T."/>
            <person name="Irie R."/>
            <person name="Wakamatsu A."/>
            <person name="Hayashi K."/>
            <person name="Sato H."/>
            <person name="Nagai K."/>
            <person name="Kimura K."/>
            <person name="Makita H."/>
            <person name="Sekine M."/>
            <person name="Obayashi M."/>
            <person name="Nishi T."/>
            <person name="Shibahara T."/>
            <person name="Tanaka T."/>
            <person name="Ishii S."/>
            <person name="Yamamoto J."/>
            <person name="Saito K."/>
            <person name="Kawai Y."/>
            <person name="Isono Y."/>
            <person name="Nakamura Y."/>
            <person name="Nagahari K."/>
            <person name="Murakami K."/>
            <person name="Yasuda T."/>
            <person name="Iwayanagi T."/>
            <person name="Wagatsuma M."/>
            <person name="Shiratori A."/>
            <person name="Sudo H."/>
            <person name="Hosoiri T."/>
            <person name="Kaku Y."/>
            <person name="Kodaira H."/>
            <person name="Kondo H."/>
            <person name="Sugawara M."/>
            <person name="Takahashi M."/>
            <person name="Kanda K."/>
            <person name="Yokoi T."/>
            <person name="Furuya T."/>
            <person name="Kikkawa E."/>
            <person name="Omura Y."/>
            <person name="Abe K."/>
            <person name="Kamihara K."/>
            <person name="Katsuta N."/>
            <person name="Sato K."/>
            <person name="Tanikawa M."/>
            <person name="Yamazaki M."/>
            <person name="Ninomiya K."/>
            <person name="Ishibashi T."/>
            <person name="Yamashita H."/>
            <person name="Murakawa K."/>
            <person name="Fujimori K."/>
            <person name="Tanai H."/>
            <person name="Kimata M."/>
            <person name="Watanabe M."/>
            <person name="Hiraoka S."/>
            <person name="Chiba Y."/>
            <person name="Ishida S."/>
            <person name="Ono Y."/>
            <person name="Takiguchi S."/>
            <person name="Watanabe S."/>
            <person name="Yosida M."/>
            <person name="Hotuta T."/>
            <person name="Kusano J."/>
            <person name="Kanehori K."/>
            <person name="Takahashi-Fujii A."/>
            <person name="Hara H."/>
            <person name="Tanase T."/>
            <person name="Nomura Y."/>
            <person name="Togiya S."/>
            <person name="Komai F."/>
            <person name="Hara R."/>
            <person name="Takeuchi K."/>
            <person name="Arita M."/>
            <person name="Imose N."/>
            <person name="Musashino K."/>
            <person name="Yuuki H."/>
            <person name="Oshima A."/>
            <person name="Sasaki N."/>
            <person name="Aotsuka S."/>
            <person name="Yoshikawa Y."/>
            <person name="Matsunawa H."/>
            <person name="Ichihara T."/>
            <person name="Shiohata N."/>
            <person name="Sano S."/>
            <person name="Moriya S."/>
            <person name="Momiyama H."/>
            <person name="Satoh N."/>
            <person name="Takami S."/>
            <person name="Terashima Y."/>
            <person name="Suzuki O."/>
            <person name="Nakagawa S."/>
            <person name="Senoh A."/>
            <person name="Mizoguchi H."/>
            <person name="Goto Y."/>
            <person name="Shimizu F."/>
            <person name="Wakebe H."/>
            <person name="Hishigaki H."/>
            <person name="Watanabe T."/>
            <person name="Sugiyama A."/>
            <person name="Takemoto M."/>
            <person name="Kawakami B."/>
            <person name="Yamazaki M."/>
            <person name="Watanabe K."/>
            <person name="Kumagai A."/>
            <person name="Itakura S."/>
            <person name="Fukuzumi Y."/>
            <person name="Fujimori Y."/>
            <person name="Komiyama M."/>
            <person name="Tashiro H."/>
            <person name="Tanigami A."/>
            <person name="Fujiwara T."/>
            <person name="Ono T."/>
            <person name="Yamada K."/>
            <person name="Fujii Y."/>
            <person name="Ozaki K."/>
            <person name="Hirao M."/>
            <person name="Ohmori Y."/>
            <person name="Kawabata A."/>
            <person name="Hikiji T."/>
            <person name="Kobatake N."/>
            <person name="Inagaki H."/>
            <person name="Ikema Y."/>
            <person name="Okamoto S."/>
            <person name="Okitani R."/>
            <person name="Kawakami T."/>
            <person name="Noguchi S."/>
            <person name="Itoh T."/>
            <person name="Shigeta K."/>
            <person name="Senba T."/>
            <person name="Matsumura K."/>
            <person name="Nakajima Y."/>
            <person name="Mizuno T."/>
            <person name="Morinaga M."/>
            <person name="Sasaki M."/>
            <person name="Togashi T."/>
            <person name="Oyama M."/>
            <person name="Hata H."/>
            <person name="Watanabe M."/>
            <person name="Komatsu T."/>
            <person name="Mizushima-Sugano J."/>
            <person name="Satoh T."/>
            <person name="Shirai Y."/>
            <person name="Takahashi Y."/>
            <person name="Nakagawa K."/>
            <person name="Okumura K."/>
            <person name="Nagase T."/>
            <person name="Nomura N."/>
            <person name="Kikuchi H."/>
            <person name="Masuho Y."/>
            <person name="Yamashita R."/>
            <person name="Nakai K."/>
            <person name="Yada T."/>
            <person name="Nakamura Y."/>
            <person name="Ohara O."/>
            <person name="Isogai T."/>
            <person name="Sugano S."/>
        </authorList>
    </citation>
    <scope>NUCLEOTIDE SEQUENCE</scope>
    <source>
        <tissue evidence="1">Brain</tissue>
    </source>
</reference>
<reference evidence="4" key="1">
    <citation type="journal article" date="2001" name="Science">
        <title>The sequence of the human genome.</title>
        <authorList>
            <person name="Venter J.C."/>
            <person name="Adams M.D."/>
            <person name="Myers E.W."/>
            <person name="Li P.W."/>
            <person name="Mural R.J."/>
            <person name="Sutton G.G."/>
            <person name="Smith H.O."/>
            <person name="Yandell M."/>
            <person name="Evans C.A."/>
            <person name="Holt R.A."/>
            <person name="Gocayne J.D."/>
            <person name="Amanatides P."/>
            <person name="Ballew R.M."/>
            <person name="Huson D.H."/>
            <person name="Wortman J.R."/>
            <person name="Zhang Q."/>
            <person name="Kodira C.D."/>
            <person name="Zheng X.H."/>
            <person name="Chen L."/>
            <person name="Skupski M."/>
            <person name="Subramanian G."/>
            <person name="Thomas P.D."/>
            <person name="Zhang J."/>
            <person name="Gabor Miklos G.L."/>
            <person name="Nelson C."/>
            <person name="Broder S."/>
            <person name="Clark A.G."/>
            <person name="Nadeau J."/>
            <person name="McKusick V.A."/>
            <person name="Zinder N."/>
            <person name="Levine A.J."/>
            <person name="Roberts R.J."/>
            <person name="Simon M."/>
            <person name="Slayman C."/>
            <person name="Hunkapiller M."/>
            <person name="Bolanos R."/>
            <person name="Delcher A."/>
            <person name="Dew I."/>
            <person name="Fasulo D."/>
            <person name="Flanigan M."/>
            <person name="Florea L."/>
            <person name="Halpern A."/>
            <person name="Hannenhalli S."/>
            <person name="Kravitz S."/>
            <person name="Levy S."/>
            <person name="Mobarry C."/>
            <person name="Reinert K."/>
            <person name="Remington K."/>
            <person name="Abu-Threideh J."/>
            <person name="Beasley E."/>
            <person name="Biddick K."/>
            <person name="Bonazzi V."/>
            <person name="Brandon R."/>
            <person name="Cargill M."/>
            <person name="Chandramouliswaran I."/>
            <person name="Charlab R."/>
            <person name="Chaturvedi K."/>
            <person name="Deng Z."/>
            <person name="Di Francesco V."/>
            <person name="Dunn P."/>
            <person name="Eilbeck K."/>
            <person name="Evangelista C."/>
            <person name="Gabrielian A.E."/>
            <person name="Gan W."/>
            <person name="Ge W."/>
            <person name="Gong F."/>
            <person name="Gu Z."/>
            <person name="Guan P."/>
            <person name="Heiman T.J."/>
            <person name="Higgins M.E."/>
            <person name="Ji R.R."/>
            <person name="Ke Z."/>
            <person name="Ketchum K.A."/>
            <person name="Lai Z."/>
            <person name="Lei Y."/>
            <person name="Li Z."/>
            <person name="Li J."/>
            <person name="Liang Y."/>
            <person name="Lin X."/>
            <person name="Lu F."/>
            <person name="Merkulov G.V."/>
            <person name="Milshina N."/>
            <person name="Moore H.M."/>
            <person name="Naik A.K."/>
            <person name="Narayan V.A."/>
            <person name="Neelam B."/>
            <person name="Nusskern D."/>
            <person name="Rusch D.B."/>
            <person name="Salzberg S."/>
            <person name="Shao W."/>
            <person name="Shue B."/>
            <person name="Sun J."/>
            <person name="Wang Z."/>
            <person name="Wang A."/>
            <person name="Wang X."/>
            <person name="Wang J."/>
            <person name="Wei M."/>
            <person name="Wides R."/>
            <person name="Xiao C."/>
            <person name="Yan C."/>
            <person name="Yao A."/>
            <person name="Ye J."/>
            <person name="Zhan M."/>
            <person name="Zhang W."/>
            <person name="Zhang H."/>
            <person name="Zhao Q."/>
            <person name="Zheng L."/>
            <person name="Zhong F."/>
            <person name="Zhong W."/>
            <person name="Zhu S."/>
            <person name="Zhao S."/>
            <person name="Gilbert D."/>
            <person name="Baumhueter S."/>
            <person name="Spier G."/>
            <person name="Carter C."/>
            <person name="Cravchik A."/>
            <person name="Woodage T."/>
            <person name="Ali F."/>
            <person name="An H."/>
            <person name="Awe A."/>
            <person name="Baldwin D."/>
            <person name="Baden H."/>
            <person name="Barnstead M."/>
            <person name="Barrow I."/>
            <person name="Beeson K."/>
            <person name="Busam D."/>
            <person name="Carver A."/>
            <person name="Center A."/>
            <person name="Cheng M.L."/>
            <person name="Curry L."/>
            <person name="Danaher S."/>
            <person name="Davenport L."/>
            <person name="Desilets R."/>
            <person name="Dietz S."/>
            <person name="Dodson K."/>
            <person name="Doup L."/>
            <person name="Ferriera S."/>
            <person name="Garg N."/>
            <person name="Gluecksmann A."/>
            <person name="Hart B."/>
            <person name="Haynes J."/>
            <person name="Haynes C."/>
            <person name="Heiner C."/>
            <person name="Hladun S."/>
            <person name="Hostin D."/>
            <person name="Houck J."/>
            <person name="Howland T."/>
            <person name="Ibegwam C."/>
            <person name="Johnson J."/>
            <person name="Kalush F."/>
            <person name="Kline L."/>
            <person name="Koduru S."/>
            <person name="Love A."/>
            <person name="Mann F."/>
            <person name="May D."/>
            <person name="McCawley S."/>
            <person name="McIntosh T."/>
            <person name="McMullen I."/>
            <person name="Moy M."/>
            <person name="Moy L."/>
            <person name="Murphy B."/>
            <person name="Nelson K."/>
            <person name="Pfannkoch C."/>
            <person name="Pratts E."/>
            <person name="Puri V."/>
            <person name="Qureshi H."/>
            <person name="Reardon M."/>
            <person name="Rodriguez R."/>
            <person name="Rogers Y.H."/>
            <person name="Romblad D."/>
            <person name="Ruhfel B."/>
            <person name="Scott R."/>
            <person name="Sitter C."/>
            <person name="Smallwood M."/>
            <person name="Stewart E."/>
            <person name="Strong R."/>
            <person name="Suh E."/>
            <person name="Thomas R."/>
            <person name="Tint N.N."/>
            <person name="Tse S."/>
            <person name="Vech C."/>
            <person name="Wang G."/>
            <person name="Wetter J."/>
            <person name="Williams S."/>
            <person name="Williams M."/>
            <person name="Windsor S."/>
            <person name="Winn-Deen E."/>
            <person name="Wolfe K."/>
            <person name="Zaveri J."/>
            <person name="Zaveri K."/>
            <person name="Abril J.F."/>
            <person name="Guigo R."/>
            <person name="Campbell M.J."/>
            <person name="Sjolander K.V."/>
            <person name="Karlak B."/>
            <person name="Kejariwal A."/>
            <person name="Mi H."/>
            <person name="Lazareva B."/>
            <person name="Hatton T."/>
            <person name="Narechania A."/>
            <person name="Diemer K."/>
            <person name="Muruganujan A."/>
            <person name="Guo N."/>
            <person name="Sato S."/>
            <person name="Bafna V."/>
            <person name="Istrail S."/>
            <person name="Lippert R."/>
            <person name="Schwartz R."/>
            <person name="Walenz B."/>
            <person name="Yooseph S."/>
            <person name="Allen D."/>
            <person name="Basu A."/>
            <person name="Baxendale J."/>
            <person name="Blick L."/>
            <person name="Caminha M."/>
            <person name="Carnes-Stine J."/>
            <person name="Caulk P."/>
            <person name="Chiang Y.H."/>
            <person name="Coyne M."/>
            <person name="Dahlke C."/>
            <person name="Mays A."/>
            <person name="Dombroski M."/>
            <person name="Donnelly M."/>
            <person name="Ely D."/>
            <person name="Esparham S."/>
            <person name="Fosler C."/>
            <person name="Gire H."/>
            <person name="Glanowski S."/>
            <person name="Glasser K."/>
            <person name="Glodek A."/>
            <person name="Gorokhov M."/>
            <person name="Graham K."/>
            <person name="Gropman B."/>
            <person name="Harris M."/>
            <person name="Heil J."/>
            <person name="Henderson S."/>
            <person name="Hoover J."/>
            <person name="Jennings D."/>
            <person name="Jordan C."/>
            <person name="Jordan J."/>
            <person name="Kasha J."/>
            <person name="Kagan L."/>
            <person name="Kraft C."/>
            <person name="Levitsky A."/>
            <person name="Lewis M."/>
            <person name="Liu X."/>
            <person name="Lopez J."/>
            <person name="Ma D."/>
            <person name="Majoros W."/>
            <person name="McDaniel J."/>
            <person name="Murphy S."/>
            <person name="Newman M."/>
            <person name="Nguyen T."/>
            <person name="Nguyen N."/>
            <person name="Nodell M."/>
            <person name="Pan S."/>
            <person name="Peck J."/>
            <person name="Peterson M."/>
            <person name="Rowe W."/>
            <person name="Sanders R."/>
            <person name="Scott J."/>
            <person name="Simpson M."/>
            <person name="Smith T."/>
            <person name="Sprague A."/>
            <person name="Stockwell T."/>
            <person name="Turner R."/>
            <person name="Venter E."/>
            <person name="Wang M."/>
            <person name="Wen M."/>
            <person name="Wu D."/>
            <person name="Wu M."/>
            <person name="Xia A."/>
            <person name="Zandieh A."/>
            <person name="Zhu X."/>
        </authorList>
    </citation>
    <scope>NUCLEOTIDE SEQUENCE</scope>
</reference>
<evidence type="ECO:0000313" key="1">
    <source>
        <dbReference type="EMBL" id="BAB71234.1"/>
    </source>
</evidence>
<reference evidence="2" key="4">
    <citation type="submission" date="2007-10" db="EMBL/GenBank/DDBJ databases">
        <title>NEDO human cDNA sequencing project.</title>
        <authorList>
            <person name="Wakamatsu A."/>
            <person name="Yamamoto J."/>
            <person name="Kimura K."/>
            <person name="Ishii S."/>
            <person name="Watanabe K."/>
            <person name="Sugiyama A."/>
            <person name="Murakawa K."/>
            <person name="Kaida T."/>
            <person name="Tsuchiya K."/>
            <person name="Fukuzumi Y."/>
            <person name="Kumagai A."/>
            <person name="Oishi Y."/>
            <person name="Yamamoto S."/>
            <person name="Ono Y."/>
            <person name="Komori Y."/>
            <person name="Yamazaki M."/>
            <person name="Kisu Y."/>
            <person name="Nishikawa T."/>
            <person name="Sugano S."/>
            <person name="Nomura N."/>
            <person name="Isogai T."/>
        </authorList>
    </citation>
    <scope>NUCLEOTIDE SEQUENCE</scope>
    <source>
        <tissue evidence="2">Brain</tissue>
    </source>
</reference>
<dbReference type="EMBL" id="CH471063">
    <property type="protein sequence ID" value="EAW70182.1"/>
    <property type="molecule type" value="Genomic_DNA"/>
</dbReference>
<name>Q96MQ0_HUMAN</name>
<gene>
    <name evidence="4" type="primary">FLJ32063</name>
    <name evidence="4" type="ORF">hCG_2011992</name>
</gene>
<protein>
    <submittedName>
        <fullName evidence="1">cDNA FLJ32063 fis, clone OCBBF1000067</fullName>
    </submittedName>
    <submittedName>
        <fullName evidence="3">cDNA FLJ77853</fullName>
    </submittedName>
    <submittedName>
        <fullName evidence="2">cDNA FLJ77938</fullName>
    </submittedName>
</protein>
<accession>A0A024R3Y5</accession>
<proteinExistence type="evidence at transcript level"/>
<dbReference type="EMBL" id="AK056625">
    <property type="protein sequence ID" value="BAB71234.1"/>
    <property type="molecule type" value="mRNA"/>
</dbReference>
<dbReference type="AlphaFoldDB" id="Q96MQ0"/>
<accession>Q96MQ0</accession>
<evidence type="ECO:0000313" key="2">
    <source>
        <dbReference type="EMBL" id="BAF83165.1"/>
    </source>
</evidence>
<sequence length="151" mass="16585">MYGCYTPTAYSTRSAPEEDWVKLCKFGFPGNALHYSAPDLPTTPVGTRSSTHLAELMTAWAQRSAHCANTRTGIAPLPEPPHRAPFKELATPLTCKQPPTLKLIRTRVFHPKGLCCGRCSDPRRGREVPKATARGWGTPLLTLVLDFEGPN</sequence>